<organism evidence="3 5">
    <name type="scientific">Cucumis melo var. makuwa</name>
    <name type="common">Oriental melon</name>
    <dbReference type="NCBI Taxonomy" id="1194695"/>
    <lineage>
        <taxon>Eukaryota</taxon>
        <taxon>Viridiplantae</taxon>
        <taxon>Streptophyta</taxon>
        <taxon>Embryophyta</taxon>
        <taxon>Tracheophyta</taxon>
        <taxon>Spermatophyta</taxon>
        <taxon>Magnoliopsida</taxon>
        <taxon>eudicotyledons</taxon>
        <taxon>Gunneridae</taxon>
        <taxon>Pentapetalae</taxon>
        <taxon>rosids</taxon>
        <taxon>fabids</taxon>
        <taxon>Cucurbitales</taxon>
        <taxon>Cucurbitaceae</taxon>
        <taxon>Benincaseae</taxon>
        <taxon>Cucumis</taxon>
    </lineage>
</organism>
<feature type="compositionally biased region" description="Polar residues" evidence="1">
    <location>
        <begin position="1"/>
        <end position="15"/>
    </location>
</feature>
<comment type="caution">
    <text evidence="3">The sequence shown here is derived from an EMBL/GenBank/DDBJ whole genome shotgun (WGS) entry which is preliminary data.</text>
</comment>
<evidence type="ECO:0000313" key="5">
    <source>
        <dbReference type="Proteomes" id="UP000321947"/>
    </source>
</evidence>
<feature type="region of interest" description="Disordered" evidence="1">
    <location>
        <begin position="1"/>
        <end position="35"/>
    </location>
</feature>
<sequence length="120" mass="13116">MSGDSTVSDQTSTGGRSDFCRQIHRSGRSDRTPSFKEVTSASVIQLLLGDDRALAIRFTALVGAIGHHRRLERDDFAIRDLTSIGDDRTLAVRSTTLIHHPGRSDRAPLSFEEVTPPSAI</sequence>
<feature type="region of interest" description="Disordered" evidence="1">
    <location>
        <begin position="101"/>
        <end position="120"/>
    </location>
</feature>
<dbReference type="Proteomes" id="UP000321947">
    <property type="component" value="Unassembled WGS sequence"/>
</dbReference>
<evidence type="ECO:0000256" key="1">
    <source>
        <dbReference type="SAM" id="MobiDB-lite"/>
    </source>
</evidence>
<evidence type="ECO:0000313" key="3">
    <source>
        <dbReference type="EMBL" id="TYK07702.1"/>
    </source>
</evidence>
<dbReference type="AlphaFoldDB" id="A0A5D3C8T6"/>
<dbReference type="EMBL" id="SSTD01013124">
    <property type="protein sequence ID" value="TYK07702.1"/>
    <property type="molecule type" value="Genomic_DNA"/>
</dbReference>
<name>A0A5D3C8T6_CUCMM</name>
<reference evidence="4 5" key="1">
    <citation type="submission" date="2019-08" db="EMBL/GenBank/DDBJ databases">
        <title>Draft genome sequences of two oriental melons (Cucumis melo L. var makuwa).</title>
        <authorList>
            <person name="Kwon S.-Y."/>
        </authorList>
    </citation>
    <scope>NUCLEOTIDE SEQUENCE [LARGE SCALE GENOMIC DNA]</scope>
    <source>
        <strain evidence="5">cv. Chang Bougi</strain>
        <strain evidence="4">cv. SW 3</strain>
        <tissue evidence="3">Leaf</tissue>
    </source>
</reference>
<accession>A0A5D3C8T6</accession>
<proteinExistence type="predicted"/>
<evidence type="ECO:0000313" key="2">
    <source>
        <dbReference type="EMBL" id="KAA0049971.1"/>
    </source>
</evidence>
<protein>
    <submittedName>
        <fullName evidence="3">Uncharacterized protein</fullName>
    </submittedName>
</protein>
<dbReference type="Proteomes" id="UP000321393">
    <property type="component" value="Unassembled WGS sequence"/>
</dbReference>
<dbReference type="EMBL" id="SSTE01011953">
    <property type="protein sequence ID" value="KAA0049971.1"/>
    <property type="molecule type" value="Genomic_DNA"/>
</dbReference>
<gene>
    <name evidence="3" type="ORF">E5676_scaffold105G001200</name>
    <name evidence="2" type="ORF">E6C27_scaffold13G001390</name>
</gene>
<evidence type="ECO:0000313" key="4">
    <source>
        <dbReference type="Proteomes" id="UP000321393"/>
    </source>
</evidence>